<name>A0AAX6MGR2_9PEZI</name>
<feature type="compositionally biased region" description="Acidic residues" evidence="1">
    <location>
        <begin position="58"/>
        <end position="69"/>
    </location>
</feature>
<gene>
    <name evidence="2" type="ORF">Daesc_006334</name>
</gene>
<evidence type="ECO:0000256" key="1">
    <source>
        <dbReference type="SAM" id="MobiDB-lite"/>
    </source>
</evidence>
<feature type="compositionally biased region" description="Polar residues" evidence="1">
    <location>
        <begin position="1"/>
        <end position="19"/>
    </location>
</feature>
<feature type="region of interest" description="Disordered" evidence="1">
    <location>
        <begin position="1"/>
        <end position="84"/>
    </location>
</feature>
<feature type="compositionally biased region" description="Low complexity" evidence="1">
    <location>
        <begin position="146"/>
        <end position="161"/>
    </location>
</feature>
<sequence>MSAQPNPTTNITSGARANFSSSSSPPNPNGNTTNTNHNGTTTNTNSNDINSHDHDSGSESESDNLDSDSDTNPPTLSSRGIPTRRRVRVQMHECEALVTCFRSFLLARPAGIRIPSSLPWPAYSLPCRRRGFHIALYMRSLPPLPSQQQQPQPQPQPQQLQQGGGGGGRGRVLRPSDHVVWDEIAGTTVEGVGAGEMTELPCGRFAVQFVRVRDELGALTPGMNELAVSDEEYWTS</sequence>
<accession>A0AAX6MGR2</accession>
<protein>
    <submittedName>
        <fullName evidence="2">Uncharacterized protein</fullName>
    </submittedName>
</protein>
<comment type="caution">
    <text evidence="2">The sequence shown here is derived from an EMBL/GenBank/DDBJ whole genome shotgun (WGS) entry which is preliminary data.</text>
</comment>
<feature type="region of interest" description="Disordered" evidence="1">
    <location>
        <begin position="143"/>
        <end position="172"/>
    </location>
</feature>
<feature type="compositionally biased region" description="Low complexity" evidence="1">
    <location>
        <begin position="20"/>
        <end position="49"/>
    </location>
</feature>
<feature type="compositionally biased region" description="Polar residues" evidence="1">
    <location>
        <begin position="71"/>
        <end position="80"/>
    </location>
</feature>
<reference evidence="2 3" key="1">
    <citation type="journal article" date="2024" name="Front Chem Biol">
        <title>Unveiling the potential of Daldinia eschscholtzii MFLUCC 19-0629 through bioactivity and bioinformatics studies for enhanced sustainable agriculture production.</title>
        <authorList>
            <person name="Brooks S."/>
            <person name="Weaver J.A."/>
            <person name="Klomchit A."/>
            <person name="Alharthi S.A."/>
            <person name="Onlamun T."/>
            <person name="Nurani R."/>
            <person name="Vong T.K."/>
            <person name="Alberti F."/>
            <person name="Greco C."/>
        </authorList>
    </citation>
    <scope>NUCLEOTIDE SEQUENCE [LARGE SCALE GENOMIC DNA]</scope>
    <source>
        <strain evidence="2">MFLUCC 19-0629</strain>
    </source>
</reference>
<dbReference type="AlphaFoldDB" id="A0AAX6MGR2"/>
<keyword evidence="3" id="KW-1185">Reference proteome</keyword>
<dbReference type="Proteomes" id="UP001369815">
    <property type="component" value="Unassembled WGS sequence"/>
</dbReference>
<evidence type="ECO:0000313" key="3">
    <source>
        <dbReference type="Proteomes" id="UP001369815"/>
    </source>
</evidence>
<evidence type="ECO:0000313" key="2">
    <source>
        <dbReference type="EMBL" id="KAK6951809.1"/>
    </source>
</evidence>
<organism evidence="2 3">
    <name type="scientific">Daldinia eschscholtzii</name>
    <dbReference type="NCBI Taxonomy" id="292717"/>
    <lineage>
        <taxon>Eukaryota</taxon>
        <taxon>Fungi</taxon>
        <taxon>Dikarya</taxon>
        <taxon>Ascomycota</taxon>
        <taxon>Pezizomycotina</taxon>
        <taxon>Sordariomycetes</taxon>
        <taxon>Xylariomycetidae</taxon>
        <taxon>Xylariales</taxon>
        <taxon>Hypoxylaceae</taxon>
        <taxon>Daldinia</taxon>
    </lineage>
</organism>
<proteinExistence type="predicted"/>
<dbReference type="EMBL" id="JBANMG010000006">
    <property type="protein sequence ID" value="KAK6951809.1"/>
    <property type="molecule type" value="Genomic_DNA"/>
</dbReference>